<reference evidence="3" key="1">
    <citation type="submission" date="2024-02" db="EMBL/GenBank/DDBJ databases">
        <authorList>
            <consortium name="ELIXIR-Norway"/>
            <consortium name="Elixir Norway"/>
        </authorList>
    </citation>
    <scope>NUCLEOTIDE SEQUENCE</scope>
</reference>
<dbReference type="CDD" id="cd02440">
    <property type="entry name" value="AdoMet_MTases"/>
    <property type="match status" value="1"/>
</dbReference>
<evidence type="ECO:0000259" key="2">
    <source>
        <dbReference type="Pfam" id="PF08241"/>
    </source>
</evidence>
<dbReference type="InterPro" id="IPR029063">
    <property type="entry name" value="SAM-dependent_MTases_sf"/>
</dbReference>
<proteinExistence type="predicted"/>
<feature type="region of interest" description="Disordered" evidence="1">
    <location>
        <begin position="30"/>
        <end position="60"/>
    </location>
</feature>
<dbReference type="Pfam" id="PF08241">
    <property type="entry name" value="Methyltransf_11"/>
    <property type="match status" value="1"/>
</dbReference>
<feature type="domain" description="Methyltransferase type 11" evidence="2">
    <location>
        <begin position="153"/>
        <end position="253"/>
    </location>
</feature>
<dbReference type="InterPro" id="IPR052356">
    <property type="entry name" value="Thiol_S-MT"/>
</dbReference>
<accession>A0ABP0W410</accession>
<dbReference type="Proteomes" id="UP001497444">
    <property type="component" value="Chromosome 13"/>
</dbReference>
<dbReference type="PANTHER" id="PTHR45036">
    <property type="entry name" value="METHYLTRANSFERASE LIKE 7B"/>
    <property type="match status" value="1"/>
</dbReference>
<dbReference type="SUPFAM" id="SSF53335">
    <property type="entry name" value="S-adenosyl-L-methionine-dependent methyltransferases"/>
    <property type="match status" value="1"/>
</dbReference>
<organism evidence="3 4">
    <name type="scientific">Sphagnum jensenii</name>
    <dbReference type="NCBI Taxonomy" id="128206"/>
    <lineage>
        <taxon>Eukaryota</taxon>
        <taxon>Viridiplantae</taxon>
        <taxon>Streptophyta</taxon>
        <taxon>Embryophyta</taxon>
        <taxon>Bryophyta</taxon>
        <taxon>Sphagnophytina</taxon>
        <taxon>Sphagnopsida</taxon>
        <taxon>Sphagnales</taxon>
        <taxon>Sphagnaceae</taxon>
        <taxon>Sphagnum</taxon>
    </lineage>
</organism>
<keyword evidence="4" id="KW-1185">Reference proteome</keyword>
<protein>
    <recommendedName>
        <fullName evidence="2">Methyltransferase type 11 domain-containing protein</fullName>
    </recommendedName>
</protein>
<evidence type="ECO:0000256" key="1">
    <source>
        <dbReference type="SAM" id="MobiDB-lite"/>
    </source>
</evidence>
<evidence type="ECO:0000313" key="4">
    <source>
        <dbReference type="Proteomes" id="UP001497444"/>
    </source>
</evidence>
<name>A0ABP0W410_9BRYO</name>
<dbReference type="EMBL" id="OZ020108">
    <property type="protein sequence ID" value="CAK9260055.1"/>
    <property type="molecule type" value="Genomic_DNA"/>
</dbReference>
<dbReference type="PANTHER" id="PTHR45036:SF1">
    <property type="entry name" value="METHYLTRANSFERASE LIKE 7A"/>
    <property type="match status" value="1"/>
</dbReference>
<dbReference type="InterPro" id="IPR013216">
    <property type="entry name" value="Methyltransf_11"/>
</dbReference>
<gene>
    <name evidence="3" type="ORF">CSSPJE1EN1_LOCUS5533</name>
</gene>
<feature type="compositionally biased region" description="Low complexity" evidence="1">
    <location>
        <begin position="30"/>
        <end position="49"/>
    </location>
</feature>
<dbReference type="Gene3D" id="3.40.50.150">
    <property type="entry name" value="Vaccinia Virus protein VP39"/>
    <property type="match status" value="1"/>
</dbReference>
<evidence type="ECO:0000313" key="3">
    <source>
        <dbReference type="EMBL" id="CAK9260055.1"/>
    </source>
</evidence>
<sequence length="327" mass="35542">MASLQYFISYCSLPLRTLCLSSSSSSSSSLSANSSSFRPRSQQQQSVPQGNKVHRKSVRGMEGQRNACNCCGRRNLLTSFGGAFLSGASNEQDSQAADVDYEIMEKVHPRRPVWYQELYAQVMNVGMQSYEVEMAGYKKQLFDHLGDNVRSIVEVGVGTGPNLKFYGGRSHIEKVIGVDPNERMARFAEQAALDVGLAPSQFEFLHGVAEGLPVADSSMDAAVCTLVMCSVTDVAATLKEVQRVLKPGGMFLFVEHVAAPDGSTLRFWQNLLDPVQQLVADGCHLSRNTLGLIEAAGFTSLDIKSMRVKGLSLISPHILGTARTPEA</sequence>